<protein>
    <submittedName>
        <fullName evidence="1 2">Uncharacterized protein</fullName>
    </submittedName>
</protein>
<reference evidence="2 3" key="3">
    <citation type="journal article" date="2017" name="G3 (Bethesda)">
        <title>Comparative analysis highlights variable genome content of wheat rusts and divergence of the mating loci.</title>
        <authorList>
            <person name="Cuomo C.A."/>
            <person name="Bakkeren G."/>
            <person name="Khalil H.B."/>
            <person name="Panwar V."/>
            <person name="Joly D."/>
            <person name="Linning R."/>
            <person name="Sakthikumar S."/>
            <person name="Song X."/>
            <person name="Adiconis X."/>
            <person name="Fan L."/>
            <person name="Goldberg J.M."/>
            <person name="Levin J.Z."/>
            <person name="Young S."/>
            <person name="Zeng Q."/>
            <person name="Anikster Y."/>
            <person name="Bruce M."/>
            <person name="Wang M."/>
            <person name="Yin C."/>
            <person name="McCallum B."/>
            <person name="Szabo L.J."/>
            <person name="Hulbert S."/>
            <person name="Chen X."/>
            <person name="Fellers J.P."/>
        </authorList>
    </citation>
    <scope>NUCLEOTIDE SEQUENCE</scope>
    <source>
        <strain evidence="2">isolate 1-1 / race 1 (BBBD)</strain>
        <strain evidence="3">Isolate 1-1 / race 1 (BBBD)</strain>
    </source>
</reference>
<name>A0A180GIH1_PUCT1</name>
<dbReference type="VEuPathDB" id="FungiDB:PTTG_27708"/>
<evidence type="ECO:0000313" key="1">
    <source>
        <dbReference type="EMBL" id="OAV92228.1"/>
    </source>
</evidence>
<keyword evidence="3" id="KW-1185">Reference proteome</keyword>
<proteinExistence type="predicted"/>
<dbReference type="EMBL" id="ADAS02000067">
    <property type="protein sequence ID" value="OAV92228.1"/>
    <property type="molecule type" value="Genomic_DNA"/>
</dbReference>
<dbReference type="Proteomes" id="UP000005240">
    <property type="component" value="Unassembled WGS sequence"/>
</dbReference>
<gene>
    <name evidence="1" type="ORF">PTTG_27708</name>
</gene>
<organism evidence="1">
    <name type="scientific">Puccinia triticina (isolate 1-1 / race 1 (BBBD))</name>
    <name type="common">Brown leaf rust fungus</name>
    <dbReference type="NCBI Taxonomy" id="630390"/>
    <lineage>
        <taxon>Eukaryota</taxon>
        <taxon>Fungi</taxon>
        <taxon>Dikarya</taxon>
        <taxon>Basidiomycota</taxon>
        <taxon>Pucciniomycotina</taxon>
        <taxon>Pucciniomycetes</taxon>
        <taxon>Pucciniales</taxon>
        <taxon>Pucciniaceae</taxon>
        <taxon>Puccinia</taxon>
    </lineage>
</organism>
<sequence>MGLSAAMHEFCLVSVSKIDPNFSSVRMFLSQGIGIVLEAIFKKFTGHKVCI</sequence>
<reference evidence="1" key="1">
    <citation type="submission" date="2009-11" db="EMBL/GenBank/DDBJ databases">
        <authorList>
            <consortium name="The Broad Institute Genome Sequencing Platform"/>
            <person name="Ward D."/>
            <person name="Feldgarden M."/>
            <person name="Earl A."/>
            <person name="Young S.K."/>
            <person name="Zeng Q."/>
            <person name="Koehrsen M."/>
            <person name="Alvarado L."/>
            <person name="Berlin A."/>
            <person name="Bochicchio J."/>
            <person name="Borenstein D."/>
            <person name="Chapman S.B."/>
            <person name="Chen Z."/>
            <person name="Engels R."/>
            <person name="Freedman E."/>
            <person name="Gellesch M."/>
            <person name="Goldberg J."/>
            <person name="Griggs A."/>
            <person name="Gujja S."/>
            <person name="Heilman E."/>
            <person name="Heiman D."/>
            <person name="Hepburn T."/>
            <person name="Howarth C."/>
            <person name="Jen D."/>
            <person name="Larson L."/>
            <person name="Lewis B."/>
            <person name="Mehta T."/>
            <person name="Park D."/>
            <person name="Pearson M."/>
            <person name="Roberts A."/>
            <person name="Saif S."/>
            <person name="Shea T."/>
            <person name="Shenoy N."/>
            <person name="Sisk P."/>
            <person name="Stolte C."/>
            <person name="Sykes S."/>
            <person name="Thomson T."/>
            <person name="Walk T."/>
            <person name="White J."/>
            <person name="Yandava C."/>
            <person name="Izard J."/>
            <person name="Baranova O.V."/>
            <person name="Blanton J.M."/>
            <person name="Tanner A.C."/>
            <person name="Dewhirst F.E."/>
            <person name="Haas B."/>
            <person name="Nusbaum C."/>
            <person name="Birren B."/>
        </authorList>
    </citation>
    <scope>NUCLEOTIDE SEQUENCE [LARGE SCALE GENOMIC DNA]</scope>
    <source>
        <strain evidence="1">1-1 BBBD Race 1</strain>
    </source>
</reference>
<dbReference type="EnsemblFungi" id="PTTG_27708-t43_1">
    <property type="protein sequence ID" value="PTTG_27708-t43_1-p1"/>
    <property type="gene ID" value="PTTG_27708"/>
</dbReference>
<evidence type="ECO:0000313" key="3">
    <source>
        <dbReference type="Proteomes" id="UP000005240"/>
    </source>
</evidence>
<dbReference type="OrthoDB" id="1077582at2759"/>
<evidence type="ECO:0000313" key="2">
    <source>
        <dbReference type="EnsemblFungi" id="PTTG_27708-t43_1-p1"/>
    </source>
</evidence>
<reference evidence="2" key="4">
    <citation type="submission" date="2025-05" db="UniProtKB">
        <authorList>
            <consortium name="EnsemblFungi"/>
        </authorList>
    </citation>
    <scope>IDENTIFICATION</scope>
    <source>
        <strain evidence="2">isolate 1-1 / race 1 (BBBD)</strain>
    </source>
</reference>
<reference evidence="1" key="2">
    <citation type="submission" date="2016-05" db="EMBL/GenBank/DDBJ databases">
        <title>Comparative analysis highlights variable genome content of wheat rusts and divergence of the mating loci.</title>
        <authorList>
            <person name="Cuomo C.A."/>
            <person name="Bakkeren G."/>
            <person name="Szabo L."/>
            <person name="Khalil H."/>
            <person name="Joly D."/>
            <person name="Goldberg J."/>
            <person name="Young S."/>
            <person name="Zeng Q."/>
            <person name="Fellers J."/>
        </authorList>
    </citation>
    <scope>NUCLEOTIDE SEQUENCE [LARGE SCALE GENOMIC DNA]</scope>
    <source>
        <strain evidence="1">1-1 BBBD Race 1</strain>
    </source>
</reference>
<dbReference type="STRING" id="630390.A0A180GIH1"/>
<dbReference type="AlphaFoldDB" id="A0A180GIH1"/>
<accession>A0A180GIH1</accession>